<sequence>MDLLLSILEKVVGILWGWPLTVSLISLGVYLSIRGKFWQFFHFKECLKFMKQGSSGNDDYHKTGKISGVKALSIACGAAIGVGNIGGVSSAIALGGPGVLFWMWVTALVGMMTKMAEVTLGVHYRSVDQNGKTFGGPTYYIEKGFKELGLKGGKILATLFALSLFIELFFGMENYTVSEAIASTFHVPQIAAAVVYWAVGKSIVLGGLKVISKAASIIVPTMSVLYIAGGLFILIKTFPNLPNTFALIFQGAFTPMAAVGGFAGSAFIITMRTGIARGLYSNEAGWGTSPMAHSTADVKHPVEQGMMGVLEVFFDTFVVCSITGLVIINTGAWSSGASGATLSLLAFNMGFGGEIGGIVMTIALVLFCLTTHFGWFVFFETVLRYLFRGNNKWKERAVVILKVFVHGTASLILTIAVVGGGWDSSNVWLFADLATSIPTYINILAVFLLSGKFFQLLHHYNKTVLKLPDKSPDQVVLFSQTKMPYEEKDELERAAAAAAK</sequence>
<feature type="transmembrane region" description="Helical" evidence="8">
    <location>
        <begin position="190"/>
        <end position="208"/>
    </location>
</feature>
<feature type="transmembrane region" description="Helical" evidence="8">
    <location>
        <begin position="355"/>
        <end position="378"/>
    </location>
</feature>
<dbReference type="Proteomes" id="UP000515960">
    <property type="component" value="Chromosome"/>
</dbReference>
<feature type="transmembrane region" description="Helical" evidence="8">
    <location>
        <begin position="215"/>
        <end position="235"/>
    </location>
</feature>
<feature type="transmembrane region" description="Helical" evidence="8">
    <location>
        <begin position="71"/>
        <end position="93"/>
    </location>
</feature>
<dbReference type="PANTHER" id="PTHR30330">
    <property type="entry name" value="AGSS FAMILY TRANSPORTER, SODIUM-ALANINE"/>
    <property type="match status" value="1"/>
</dbReference>
<dbReference type="InterPro" id="IPR001463">
    <property type="entry name" value="Na/Ala_symport"/>
</dbReference>
<dbReference type="KEGG" id="ohi:H8790_10060"/>
<dbReference type="RefSeq" id="WP_187332397.1">
    <property type="nucleotide sequence ID" value="NZ_CP060490.1"/>
</dbReference>
<gene>
    <name evidence="9" type="ORF">H8790_10060</name>
</gene>
<keyword evidence="5 8" id="KW-0812">Transmembrane</keyword>
<feature type="transmembrane region" description="Helical" evidence="8">
    <location>
        <begin position="247"/>
        <end position="269"/>
    </location>
</feature>
<evidence type="ECO:0000256" key="4">
    <source>
        <dbReference type="ARBA" id="ARBA00022475"/>
    </source>
</evidence>
<comment type="subcellular location">
    <subcellularLocation>
        <location evidence="1 8">Cell membrane</location>
        <topology evidence="1 8">Multi-pass membrane protein</topology>
    </subcellularLocation>
</comment>
<keyword evidence="3 8" id="KW-0813">Transport</keyword>
<dbReference type="EMBL" id="CP060490">
    <property type="protein sequence ID" value="QNL43806.1"/>
    <property type="molecule type" value="Genomic_DNA"/>
</dbReference>
<keyword evidence="7 8" id="KW-0472">Membrane</keyword>
<evidence type="ECO:0000313" key="9">
    <source>
        <dbReference type="EMBL" id="QNL43806.1"/>
    </source>
</evidence>
<dbReference type="AlphaFoldDB" id="A0A7G9B2M5"/>
<dbReference type="Pfam" id="PF01235">
    <property type="entry name" value="Na_Ala_symp"/>
    <property type="match status" value="1"/>
</dbReference>
<evidence type="ECO:0000256" key="8">
    <source>
        <dbReference type="RuleBase" id="RU363064"/>
    </source>
</evidence>
<dbReference type="PANTHER" id="PTHR30330:SF14">
    <property type="entry name" value="SODIUM_AMINO ACID (ALANINE) SYMPORTER"/>
    <property type="match status" value="1"/>
</dbReference>
<proteinExistence type="inferred from homology"/>
<keyword evidence="6 8" id="KW-1133">Transmembrane helix</keyword>
<protein>
    <submittedName>
        <fullName evidence="9">Sodium:alanine symporter family protein</fullName>
    </submittedName>
</protein>
<reference evidence="9 10" key="1">
    <citation type="submission" date="2020-08" db="EMBL/GenBank/DDBJ databases">
        <authorList>
            <person name="Liu C."/>
            <person name="Sun Q."/>
        </authorList>
    </citation>
    <scope>NUCLEOTIDE SEQUENCE [LARGE SCALE GENOMIC DNA]</scope>
    <source>
        <strain evidence="9 10">NSJ-62</strain>
    </source>
</reference>
<dbReference type="GO" id="GO:0005283">
    <property type="term" value="F:amino acid:sodium symporter activity"/>
    <property type="evidence" value="ECO:0007669"/>
    <property type="project" value="InterPro"/>
</dbReference>
<dbReference type="Gene3D" id="1.20.1740.10">
    <property type="entry name" value="Amino acid/polyamine transporter I"/>
    <property type="match status" value="1"/>
</dbReference>
<evidence type="ECO:0000256" key="6">
    <source>
        <dbReference type="ARBA" id="ARBA00022989"/>
    </source>
</evidence>
<keyword evidence="10" id="KW-1185">Reference proteome</keyword>
<evidence type="ECO:0000256" key="7">
    <source>
        <dbReference type="ARBA" id="ARBA00023136"/>
    </source>
</evidence>
<feature type="transmembrane region" description="Helical" evidence="8">
    <location>
        <begin position="153"/>
        <end position="170"/>
    </location>
</feature>
<evidence type="ECO:0000256" key="2">
    <source>
        <dbReference type="ARBA" id="ARBA00009261"/>
    </source>
</evidence>
<evidence type="ECO:0000256" key="3">
    <source>
        <dbReference type="ARBA" id="ARBA00022448"/>
    </source>
</evidence>
<evidence type="ECO:0000256" key="1">
    <source>
        <dbReference type="ARBA" id="ARBA00004651"/>
    </source>
</evidence>
<name>A0A7G9B2M5_9FIRM</name>
<accession>A0A7G9B2M5</accession>
<feature type="transmembrane region" description="Helical" evidence="8">
    <location>
        <begin position="12"/>
        <end position="33"/>
    </location>
</feature>
<dbReference type="GO" id="GO:0005886">
    <property type="term" value="C:plasma membrane"/>
    <property type="evidence" value="ECO:0007669"/>
    <property type="project" value="UniProtKB-SubCell"/>
</dbReference>
<feature type="transmembrane region" description="Helical" evidence="8">
    <location>
        <begin position="428"/>
        <end position="449"/>
    </location>
</feature>
<keyword evidence="4 8" id="KW-1003">Cell membrane</keyword>
<evidence type="ECO:0000313" key="10">
    <source>
        <dbReference type="Proteomes" id="UP000515960"/>
    </source>
</evidence>
<evidence type="ECO:0000256" key="5">
    <source>
        <dbReference type="ARBA" id="ARBA00022692"/>
    </source>
</evidence>
<dbReference type="PRINTS" id="PR00175">
    <property type="entry name" value="NAALASMPORT"/>
</dbReference>
<keyword evidence="8" id="KW-0769">Symport</keyword>
<feature type="transmembrane region" description="Helical" evidence="8">
    <location>
        <begin position="399"/>
        <end position="422"/>
    </location>
</feature>
<comment type="similarity">
    <text evidence="2 8">Belongs to the alanine or glycine:cation symporter (AGCS) (TC 2.A.25) family.</text>
</comment>
<feature type="transmembrane region" description="Helical" evidence="8">
    <location>
        <begin position="99"/>
        <end position="116"/>
    </location>
</feature>
<organism evidence="9 10">
    <name type="scientific">Oscillibacter hominis</name>
    <dbReference type="NCBI Taxonomy" id="2763056"/>
    <lineage>
        <taxon>Bacteria</taxon>
        <taxon>Bacillati</taxon>
        <taxon>Bacillota</taxon>
        <taxon>Clostridia</taxon>
        <taxon>Eubacteriales</taxon>
        <taxon>Oscillospiraceae</taxon>
        <taxon>Oscillibacter</taxon>
    </lineage>
</organism>
<dbReference type="NCBIfam" id="TIGR00835">
    <property type="entry name" value="agcS"/>
    <property type="match status" value="1"/>
</dbReference>